<dbReference type="InterPro" id="IPR036163">
    <property type="entry name" value="HMA_dom_sf"/>
</dbReference>
<sequence>MSRITLKIGGMSCEHCVQRVTRALSALPGVKEVRVDLATGTASLEKPEELSREEIIRAVEEAGYRVEE</sequence>
<dbReference type="AlphaFoldDB" id="A0A7C3CGG0"/>
<dbReference type="InterPro" id="IPR017969">
    <property type="entry name" value="Heavy-metal-associated_CS"/>
</dbReference>
<dbReference type="InterPro" id="IPR000428">
    <property type="entry name" value="Cu-bd"/>
</dbReference>
<organism evidence="4">
    <name type="scientific">Thermosulfurimonas dismutans</name>
    <dbReference type="NCBI Taxonomy" id="999894"/>
    <lineage>
        <taxon>Bacteria</taxon>
        <taxon>Pseudomonadati</taxon>
        <taxon>Thermodesulfobacteriota</taxon>
        <taxon>Thermodesulfobacteria</taxon>
        <taxon>Thermodesulfobacteriales</taxon>
        <taxon>Thermodesulfobacteriaceae</taxon>
        <taxon>Thermosulfurimonas</taxon>
    </lineage>
</organism>
<accession>A0A7C3CGG0</accession>
<protein>
    <submittedName>
        <fullName evidence="4">Copper chaperone</fullName>
    </submittedName>
</protein>
<name>A0A7C3CGG0_9BACT</name>
<feature type="domain" description="HMA" evidence="3">
    <location>
        <begin position="2"/>
        <end position="67"/>
    </location>
</feature>
<dbReference type="GO" id="GO:0043682">
    <property type="term" value="F:P-type divalent copper transporter activity"/>
    <property type="evidence" value="ECO:0007669"/>
    <property type="project" value="TreeGrafter"/>
</dbReference>
<dbReference type="InterPro" id="IPR006121">
    <property type="entry name" value="HMA_dom"/>
</dbReference>
<dbReference type="PRINTS" id="PR00944">
    <property type="entry name" value="CUEXPORT"/>
</dbReference>
<dbReference type="EMBL" id="DRMH01000088">
    <property type="protein sequence ID" value="HFC98167.1"/>
    <property type="molecule type" value="Genomic_DNA"/>
</dbReference>
<dbReference type="CDD" id="cd00371">
    <property type="entry name" value="HMA"/>
    <property type="match status" value="1"/>
</dbReference>
<evidence type="ECO:0000256" key="1">
    <source>
        <dbReference type="ARBA" id="ARBA00022723"/>
    </source>
</evidence>
<dbReference type="Proteomes" id="UP000886043">
    <property type="component" value="Unassembled WGS sequence"/>
</dbReference>
<evidence type="ECO:0000256" key="2">
    <source>
        <dbReference type="ARBA" id="ARBA00022967"/>
    </source>
</evidence>
<keyword evidence="1" id="KW-0479">Metal-binding</keyword>
<reference evidence="4" key="1">
    <citation type="journal article" date="2020" name="mSystems">
        <title>Genome- and Community-Level Interaction Insights into Carbon Utilization and Element Cycling Functions of Hydrothermarchaeota in Hydrothermal Sediment.</title>
        <authorList>
            <person name="Zhou Z."/>
            <person name="Liu Y."/>
            <person name="Xu W."/>
            <person name="Pan J."/>
            <person name="Luo Z.H."/>
            <person name="Li M."/>
        </authorList>
    </citation>
    <scope>NUCLEOTIDE SEQUENCE [LARGE SCALE GENOMIC DNA]</scope>
    <source>
        <strain evidence="4">HyVt-483</strain>
    </source>
</reference>
<dbReference type="FunFam" id="3.30.70.100:FF:000005">
    <property type="entry name" value="Copper-exporting P-type ATPase A"/>
    <property type="match status" value="1"/>
</dbReference>
<dbReference type="GO" id="GO:0005507">
    <property type="term" value="F:copper ion binding"/>
    <property type="evidence" value="ECO:0007669"/>
    <property type="project" value="InterPro"/>
</dbReference>
<dbReference type="PANTHER" id="PTHR43520:SF8">
    <property type="entry name" value="P-TYPE CU(+) TRANSPORTER"/>
    <property type="match status" value="1"/>
</dbReference>
<evidence type="ECO:0000259" key="3">
    <source>
        <dbReference type="PROSITE" id="PS50846"/>
    </source>
</evidence>
<dbReference type="SUPFAM" id="SSF55008">
    <property type="entry name" value="HMA, heavy metal-associated domain"/>
    <property type="match status" value="1"/>
</dbReference>
<dbReference type="GO" id="GO:0055070">
    <property type="term" value="P:copper ion homeostasis"/>
    <property type="evidence" value="ECO:0007669"/>
    <property type="project" value="TreeGrafter"/>
</dbReference>
<dbReference type="Pfam" id="PF00403">
    <property type="entry name" value="HMA"/>
    <property type="match status" value="1"/>
</dbReference>
<dbReference type="PROSITE" id="PS50846">
    <property type="entry name" value="HMA_2"/>
    <property type="match status" value="1"/>
</dbReference>
<dbReference type="Gene3D" id="3.30.70.100">
    <property type="match status" value="1"/>
</dbReference>
<comment type="caution">
    <text evidence="4">The sequence shown here is derived from an EMBL/GenBank/DDBJ whole genome shotgun (WGS) entry which is preliminary data.</text>
</comment>
<dbReference type="GO" id="GO:0016020">
    <property type="term" value="C:membrane"/>
    <property type="evidence" value="ECO:0007669"/>
    <property type="project" value="TreeGrafter"/>
</dbReference>
<keyword evidence="2" id="KW-1278">Translocase</keyword>
<dbReference type="PANTHER" id="PTHR43520">
    <property type="entry name" value="ATP7, ISOFORM B"/>
    <property type="match status" value="1"/>
</dbReference>
<dbReference type="PROSITE" id="PS01047">
    <property type="entry name" value="HMA_1"/>
    <property type="match status" value="1"/>
</dbReference>
<proteinExistence type="predicted"/>
<gene>
    <name evidence="4" type="ORF">ENJ40_06905</name>
</gene>
<evidence type="ECO:0000313" key="4">
    <source>
        <dbReference type="EMBL" id="HFC98167.1"/>
    </source>
</evidence>